<reference evidence="2" key="2">
    <citation type="submission" date="2015-07" db="EMBL/GenBank/DDBJ databases">
        <title>Contrasting host-pathogen interactions and genome evolution in two generalist and specialist microsporidian pathogens of mosquitoes.</title>
        <authorList>
            <consortium name="The Broad Institute Genomics Platform"/>
            <consortium name="The Broad Institute Genome Sequencing Center for Infectious Disease"/>
            <person name="Cuomo C.A."/>
            <person name="Sanscrainte N.D."/>
            <person name="Goldberg J.M."/>
            <person name="Heiman D."/>
            <person name="Young S."/>
            <person name="Zeng Q."/>
            <person name="Becnel J.J."/>
            <person name="Birren B.W."/>
        </authorList>
    </citation>
    <scope>NUCLEOTIDE SEQUENCE [LARGE SCALE GENOMIC DNA]</scope>
    <source>
        <strain evidence="2">USNM 41457</strain>
    </source>
</reference>
<reference evidence="1 2" key="1">
    <citation type="submission" date="2011-08" db="EMBL/GenBank/DDBJ databases">
        <authorList>
            <person name="Liu Z.J."/>
            <person name="Shi F.L."/>
            <person name="Lu J.Q."/>
            <person name="Li M."/>
            <person name="Wang Z.L."/>
        </authorList>
    </citation>
    <scope>NUCLEOTIDE SEQUENCE [LARGE SCALE GENOMIC DNA]</scope>
    <source>
        <strain evidence="1 2">USNM 41457</strain>
    </source>
</reference>
<evidence type="ECO:0000313" key="2">
    <source>
        <dbReference type="Proteomes" id="UP000003163"/>
    </source>
</evidence>
<dbReference type="InParanoid" id="J9DU22"/>
<dbReference type="EMBL" id="AFBI03000013">
    <property type="protein sequence ID" value="EJW04797.1"/>
    <property type="molecule type" value="Genomic_DNA"/>
</dbReference>
<evidence type="ECO:0000313" key="1">
    <source>
        <dbReference type="EMBL" id="EJW04797.1"/>
    </source>
</evidence>
<keyword evidence="2" id="KW-1185">Reference proteome</keyword>
<proteinExistence type="predicted"/>
<dbReference type="VEuPathDB" id="MicrosporidiaDB:EDEG_01019"/>
<sequence length="231" mass="26766">MKFQSNHTSKTLIVKQAIRFVPLFYLYADFARMASQEIESDMRCSSFFEMISLPVSTKNPKADIIEKIMKLKKTAENIRDGDIQNDISLFSFKACQYQSVLKEHAKEAVMFYSSMLDDNDKINTESLKKVLDLQQFMIEAQAYEPNPLTSCIVFKTRINSIDLFNIYLRQKEKELIEIPLESPHYISEVFNDFDNIIRKMAGPFPDRYDLINKLAGPMIMALLISKNCTIL</sequence>
<name>J9DU22_EDHAE</name>
<dbReference type="HOGENOM" id="CLU_1224758_0_0_1"/>
<gene>
    <name evidence="1" type="ORF">EDEG_01019</name>
</gene>
<protein>
    <submittedName>
        <fullName evidence="1">Uncharacterized protein</fullName>
    </submittedName>
</protein>
<accession>J9DU22</accession>
<comment type="caution">
    <text evidence="1">The sequence shown here is derived from an EMBL/GenBank/DDBJ whole genome shotgun (WGS) entry which is preliminary data.</text>
</comment>
<dbReference type="Proteomes" id="UP000003163">
    <property type="component" value="Unassembled WGS sequence"/>
</dbReference>
<organism evidence="1 2">
    <name type="scientific">Edhazardia aedis (strain USNM 41457)</name>
    <name type="common">Microsporidian parasite</name>
    <dbReference type="NCBI Taxonomy" id="1003232"/>
    <lineage>
        <taxon>Eukaryota</taxon>
        <taxon>Fungi</taxon>
        <taxon>Fungi incertae sedis</taxon>
        <taxon>Microsporidia</taxon>
        <taxon>Edhazardia</taxon>
    </lineage>
</organism>
<dbReference type="AlphaFoldDB" id="J9DU22"/>